<dbReference type="Pfam" id="PF12146">
    <property type="entry name" value="Hydrolase_4"/>
    <property type="match status" value="1"/>
</dbReference>
<dbReference type="PANTHER" id="PTHR12277:SF79">
    <property type="entry name" value="XAA-PRO DIPEPTIDYL-PEPTIDASE-RELATED"/>
    <property type="match status" value="1"/>
</dbReference>
<dbReference type="SUPFAM" id="SSF53474">
    <property type="entry name" value="alpha/beta-Hydrolases"/>
    <property type="match status" value="1"/>
</dbReference>
<sequence>MTRRRPAPPHRNHHGAVLRALRTAVAVVVLLAVLVGLLWAFQRRLVYLPDAGPVPAAADAVPGARDVELTTADGLTLGAWFVPGPTDDAPAVLVANGNGGHRGMRAPLARALSAAGLAVLLFDYRGYGGNPGSPSEEGLALDVRAARSHLLEEAGVPQGRLVYYGESLGCAVVTELAVDHPPAGLLLRSPFVDLAAVGEVHYPFLPVRSLLRDRYPVAARVAEVRAPTTVVYGAADTIVPPRQSRQVADAAARLHRRIEVPGAGHNDAALLDGRALVDAVVELATATPGP</sequence>
<protein>
    <recommendedName>
        <fullName evidence="2">Serine aminopeptidase S33 domain-containing protein</fullName>
    </recommendedName>
</protein>
<dbReference type="Gene3D" id="3.40.50.1820">
    <property type="entry name" value="alpha/beta hydrolase"/>
    <property type="match status" value="1"/>
</dbReference>
<keyword evidence="1" id="KW-0472">Membrane</keyword>
<dbReference type="PANTHER" id="PTHR12277">
    <property type="entry name" value="ALPHA/BETA HYDROLASE DOMAIN-CONTAINING PROTEIN"/>
    <property type="match status" value="1"/>
</dbReference>
<name>A0A1M7SFG1_9ACTN</name>
<reference evidence="3 4" key="1">
    <citation type="submission" date="2016-12" db="EMBL/GenBank/DDBJ databases">
        <authorList>
            <person name="Song W.-J."/>
            <person name="Kurnit D.M."/>
        </authorList>
    </citation>
    <scope>NUCLEOTIDE SEQUENCE [LARGE SCALE GENOMIC DNA]</scope>
    <source>
        <strain evidence="3 4">DSM 43162</strain>
    </source>
</reference>
<gene>
    <name evidence="3" type="ORF">SAMN05660350_00757</name>
</gene>
<evidence type="ECO:0000313" key="3">
    <source>
        <dbReference type="EMBL" id="SHN57189.1"/>
    </source>
</evidence>
<evidence type="ECO:0000256" key="1">
    <source>
        <dbReference type="SAM" id="Phobius"/>
    </source>
</evidence>
<feature type="transmembrane region" description="Helical" evidence="1">
    <location>
        <begin position="20"/>
        <end position="41"/>
    </location>
</feature>
<evidence type="ECO:0000259" key="2">
    <source>
        <dbReference type="Pfam" id="PF12146"/>
    </source>
</evidence>
<dbReference type="InterPro" id="IPR029058">
    <property type="entry name" value="AB_hydrolase_fold"/>
</dbReference>
<proteinExistence type="predicted"/>
<dbReference type="EMBL" id="FRDM01000002">
    <property type="protein sequence ID" value="SHN57189.1"/>
    <property type="molecule type" value="Genomic_DNA"/>
</dbReference>
<feature type="domain" description="Serine aminopeptidase S33" evidence="2">
    <location>
        <begin position="91"/>
        <end position="196"/>
    </location>
</feature>
<evidence type="ECO:0000313" key="4">
    <source>
        <dbReference type="Proteomes" id="UP000184428"/>
    </source>
</evidence>
<dbReference type="InterPro" id="IPR022742">
    <property type="entry name" value="Hydrolase_4"/>
</dbReference>
<organism evidence="3 4">
    <name type="scientific">Geodermatophilus obscurus</name>
    <dbReference type="NCBI Taxonomy" id="1861"/>
    <lineage>
        <taxon>Bacteria</taxon>
        <taxon>Bacillati</taxon>
        <taxon>Actinomycetota</taxon>
        <taxon>Actinomycetes</taxon>
        <taxon>Geodermatophilales</taxon>
        <taxon>Geodermatophilaceae</taxon>
        <taxon>Geodermatophilus</taxon>
    </lineage>
</organism>
<keyword evidence="1" id="KW-0812">Transmembrane</keyword>
<keyword evidence="1" id="KW-1133">Transmembrane helix</keyword>
<dbReference type="AlphaFoldDB" id="A0A1M7SFG1"/>
<dbReference type="Proteomes" id="UP000184428">
    <property type="component" value="Unassembled WGS sequence"/>
</dbReference>
<accession>A0A1M7SFG1</accession>